<protein>
    <recommendedName>
        <fullName evidence="8">Oligomycin sensitivity conferral protein</fullName>
    </recommendedName>
</protein>
<evidence type="ECO:0000256" key="8">
    <source>
        <dbReference type="ARBA" id="ARBA00033369"/>
    </source>
</evidence>
<evidence type="ECO:0000256" key="7">
    <source>
        <dbReference type="ARBA" id="ARBA00023310"/>
    </source>
</evidence>
<sequence length="210" mass="23213">MLFCVQWHLAGRAIVRSMCSAATSTRPPISVFGIEGRYVSALYSAALQMKQIEQVEKHLQDMQKSLGKPGVVDFIESSMMSAMEKAKLLKKIAEEAGMPPAAVNFLQVVAENGRLKMLKKMITLFLTVMVAHRNEALCEIITAKPLDEATRKTLVDALKNLVEGGKKIQLTEKVEPSIIGGLIIGIEDKHIDMSIARKVQMYTDILKQSV</sequence>
<keyword evidence="10" id="KW-1185">Reference proteome</keyword>
<dbReference type="PANTHER" id="PTHR11910">
    <property type="entry name" value="ATP SYNTHASE DELTA CHAIN"/>
    <property type="match status" value="1"/>
</dbReference>
<dbReference type="InterPro" id="IPR026015">
    <property type="entry name" value="ATP_synth_OSCP/delta_N_sf"/>
</dbReference>
<keyword evidence="7" id="KW-0066">ATP synthesis</keyword>
<dbReference type="Pfam" id="PF00213">
    <property type="entry name" value="OSCP"/>
    <property type="match status" value="1"/>
</dbReference>
<reference evidence="9 10" key="1">
    <citation type="submission" date="2017-07" db="EMBL/GenBank/DDBJ databases">
        <authorList>
            <person name="Talla V."/>
            <person name="Backstrom N."/>
        </authorList>
    </citation>
    <scope>NUCLEOTIDE SEQUENCE [LARGE SCALE GENOMIC DNA]</scope>
</reference>
<dbReference type="GO" id="GO:0046933">
    <property type="term" value="F:proton-transporting ATP synthase activity, rotational mechanism"/>
    <property type="evidence" value="ECO:0007669"/>
    <property type="project" value="InterPro"/>
</dbReference>
<keyword evidence="5" id="KW-0406">Ion transport</keyword>
<dbReference type="SUPFAM" id="SSF47928">
    <property type="entry name" value="N-terminal domain of the delta subunit of the F1F0-ATP synthase"/>
    <property type="match status" value="1"/>
</dbReference>
<dbReference type="GO" id="GO:0016020">
    <property type="term" value="C:membrane"/>
    <property type="evidence" value="ECO:0007669"/>
    <property type="project" value="UniProtKB-SubCell"/>
</dbReference>
<evidence type="ECO:0000313" key="10">
    <source>
        <dbReference type="Proteomes" id="UP000324832"/>
    </source>
</evidence>
<proteinExistence type="inferred from homology"/>
<dbReference type="NCBIfam" id="TIGR01145">
    <property type="entry name" value="ATP_synt_delta"/>
    <property type="match status" value="1"/>
</dbReference>
<evidence type="ECO:0000256" key="6">
    <source>
        <dbReference type="ARBA" id="ARBA00023136"/>
    </source>
</evidence>
<keyword evidence="6" id="KW-0472">Membrane</keyword>
<name>A0A5E4QVI7_9NEOP</name>
<organism evidence="9 10">
    <name type="scientific">Leptidea sinapis</name>
    <dbReference type="NCBI Taxonomy" id="189913"/>
    <lineage>
        <taxon>Eukaryota</taxon>
        <taxon>Metazoa</taxon>
        <taxon>Ecdysozoa</taxon>
        <taxon>Arthropoda</taxon>
        <taxon>Hexapoda</taxon>
        <taxon>Insecta</taxon>
        <taxon>Pterygota</taxon>
        <taxon>Neoptera</taxon>
        <taxon>Endopterygota</taxon>
        <taxon>Lepidoptera</taxon>
        <taxon>Glossata</taxon>
        <taxon>Ditrysia</taxon>
        <taxon>Papilionoidea</taxon>
        <taxon>Pieridae</taxon>
        <taxon>Dismorphiinae</taxon>
        <taxon>Leptidea</taxon>
    </lineage>
</organism>
<dbReference type="Proteomes" id="UP000324832">
    <property type="component" value="Unassembled WGS sequence"/>
</dbReference>
<evidence type="ECO:0000256" key="4">
    <source>
        <dbReference type="ARBA" id="ARBA00022781"/>
    </source>
</evidence>
<dbReference type="PRINTS" id="PR00125">
    <property type="entry name" value="ATPASEDELTA"/>
</dbReference>
<comment type="similarity">
    <text evidence="2">Belongs to the ATPase delta chain family.</text>
</comment>
<accession>A0A5E4QVI7</accession>
<evidence type="ECO:0000256" key="3">
    <source>
        <dbReference type="ARBA" id="ARBA00022448"/>
    </source>
</evidence>
<dbReference type="HAMAP" id="MF_01416">
    <property type="entry name" value="ATP_synth_delta_bact"/>
    <property type="match status" value="1"/>
</dbReference>
<gene>
    <name evidence="9" type="ORF">LSINAPIS_LOCUS12312</name>
</gene>
<evidence type="ECO:0000256" key="5">
    <source>
        <dbReference type="ARBA" id="ARBA00023065"/>
    </source>
</evidence>
<evidence type="ECO:0000256" key="1">
    <source>
        <dbReference type="ARBA" id="ARBA00004370"/>
    </source>
</evidence>
<dbReference type="Gene3D" id="1.10.520.20">
    <property type="entry name" value="N-terminal domain of the delta subunit of the F1F0-ATP synthase"/>
    <property type="match status" value="1"/>
</dbReference>
<keyword evidence="4" id="KW-0375">Hydrogen ion transport</keyword>
<keyword evidence="3" id="KW-0813">Transport</keyword>
<dbReference type="EMBL" id="FZQP02005689">
    <property type="protein sequence ID" value="VVD02008.1"/>
    <property type="molecule type" value="Genomic_DNA"/>
</dbReference>
<evidence type="ECO:0000313" key="9">
    <source>
        <dbReference type="EMBL" id="VVD02008.1"/>
    </source>
</evidence>
<dbReference type="AlphaFoldDB" id="A0A5E4QVI7"/>
<dbReference type="InterPro" id="IPR000711">
    <property type="entry name" value="ATPase_OSCP/dsu"/>
</dbReference>
<evidence type="ECO:0000256" key="2">
    <source>
        <dbReference type="ARBA" id="ARBA00007046"/>
    </source>
</evidence>
<comment type="subcellular location">
    <subcellularLocation>
        <location evidence="1">Membrane</location>
    </subcellularLocation>
</comment>